<protein>
    <submittedName>
        <fullName evidence="2">Aerotaxis receptor</fullName>
    </submittedName>
</protein>
<dbReference type="NCBIfam" id="TIGR00229">
    <property type="entry name" value="sensory_box"/>
    <property type="match status" value="1"/>
</dbReference>
<keyword evidence="2" id="KW-0675">Receptor</keyword>
<accession>A0A1J5SQL6</accession>
<dbReference type="InterPro" id="IPR000014">
    <property type="entry name" value="PAS"/>
</dbReference>
<feature type="domain" description="PAS fold-3" evidence="1">
    <location>
        <begin position="35"/>
        <end position="105"/>
    </location>
</feature>
<dbReference type="InterPro" id="IPR013655">
    <property type="entry name" value="PAS_fold_3"/>
</dbReference>
<gene>
    <name evidence="2" type="primary">aer_10</name>
    <name evidence="2" type="ORF">GALL_138690</name>
</gene>
<comment type="caution">
    <text evidence="2">The sequence shown here is derived from an EMBL/GenBank/DDBJ whole genome shotgun (WGS) entry which is preliminary data.</text>
</comment>
<dbReference type="Pfam" id="PF08447">
    <property type="entry name" value="PAS_3"/>
    <property type="match status" value="1"/>
</dbReference>
<dbReference type="CDD" id="cd00130">
    <property type="entry name" value="PAS"/>
    <property type="match status" value="1"/>
</dbReference>
<organism evidence="2">
    <name type="scientific">mine drainage metagenome</name>
    <dbReference type="NCBI Taxonomy" id="410659"/>
    <lineage>
        <taxon>unclassified sequences</taxon>
        <taxon>metagenomes</taxon>
        <taxon>ecological metagenomes</taxon>
    </lineage>
</organism>
<dbReference type="EMBL" id="MLJW01000061">
    <property type="protein sequence ID" value="OIR03932.1"/>
    <property type="molecule type" value="Genomic_DNA"/>
</dbReference>
<evidence type="ECO:0000259" key="1">
    <source>
        <dbReference type="Pfam" id="PF08447"/>
    </source>
</evidence>
<proteinExistence type="predicted"/>
<evidence type="ECO:0000313" key="2">
    <source>
        <dbReference type="EMBL" id="OIR03932.1"/>
    </source>
</evidence>
<dbReference type="AlphaFoldDB" id="A0A1J5SQL6"/>
<name>A0A1J5SQL6_9ZZZZ</name>
<dbReference type="Gene3D" id="3.30.450.20">
    <property type="entry name" value="PAS domain"/>
    <property type="match status" value="1"/>
</dbReference>
<reference evidence="2" key="1">
    <citation type="submission" date="2016-10" db="EMBL/GenBank/DDBJ databases">
        <title>Sequence of Gallionella enrichment culture.</title>
        <authorList>
            <person name="Poehlein A."/>
            <person name="Muehling M."/>
            <person name="Daniel R."/>
        </authorList>
    </citation>
    <scope>NUCLEOTIDE SEQUENCE</scope>
</reference>
<dbReference type="SUPFAM" id="SSF55785">
    <property type="entry name" value="PYP-like sensor domain (PAS domain)"/>
    <property type="match status" value="1"/>
</dbReference>
<sequence length="477" mass="53017">MRTQATKPTGVEQKFEANEMFFSTTDSKGVITAGNPVFARVSAYSIEEMIGQPHNLIRHQDMPRAVFKELWDTIRTGGLFLGYVKNHAKGGNHYWVFASVIPIQDGYLSIRFKPSERGIAAAAELYARMLEEERRADDGDSMERARETLLQHLGSNNYRSYESFSRAMLAQEIRNRDEEIGRKGLALFPRELKSSSAAGIHELFRKSTSIYDTLTELSRDLEAFSGINLKIQEKGQAIVRKADNFRFSAVNAHIASDPLGAKGAPLSTVARFLDVYSRNLSGNVVLLAKDIGTIAQVLENVTTHISTTRLVLEMSLYYQAEMGAETRDGVRVFKILKDLVDAIETLHEATTKELAALQGRLPQITGKNDELRKDIISLQVAQLSGMTEAVRIPEAESIRTMMQDFRAEVDQAVQELGYLADTVELLQDVTNTTPPRLKKIREELDAIRGLLAALFQGAEGDASHPGAEADARVRQLG</sequence>
<dbReference type="InterPro" id="IPR035965">
    <property type="entry name" value="PAS-like_dom_sf"/>
</dbReference>